<organism evidence="9 10">
    <name type="scientific">Paenibacillus popilliae ATCC 14706</name>
    <dbReference type="NCBI Taxonomy" id="1212764"/>
    <lineage>
        <taxon>Bacteria</taxon>
        <taxon>Bacillati</taxon>
        <taxon>Bacillota</taxon>
        <taxon>Bacilli</taxon>
        <taxon>Bacillales</taxon>
        <taxon>Paenibacillaceae</taxon>
        <taxon>Paenibacillus</taxon>
    </lineage>
</organism>
<evidence type="ECO:0000256" key="4">
    <source>
        <dbReference type="ARBA" id="ARBA00022692"/>
    </source>
</evidence>
<reference evidence="9 10" key="1">
    <citation type="submission" date="2012-10" db="EMBL/GenBank/DDBJ databases">
        <title>Draft Genome Sequence of Paenibacillus popilliae ATCC 14706T.</title>
        <authorList>
            <person name="Iiyama K."/>
            <person name="Mori K."/>
            <person name="Mon H."/>
            <person name="Chieda Y."/>
            <person name="Lee J.M."/>
            <person name="Kusakabe T."/>
            <person name="Tashiro K."/>
            <person name="Asano S."/>
            <person name="Yasunaga-Aoki C."/>
            <person name="Shimizu S."/>
        </authorList>
    </citation>
    <scope>NUCLEOTIDE SEQUENCE [LARGE SCALE GENOMIC DNA]</scope>
    <source>
        <strain evidence="9 10">ATCC 14706</strain>
    </source>
</reference>
<dbReference type="InterPro" id="IPR020846">
    <property type="entry name" value="MFS_dom"/>
</dbReference>
<dbReference type="InterPro" id="IPR011701">
    <property type="entry name" value="MFS"/>
</dbReference>
<gene>
    <name evidence="9" type="ORF">PPOP_0587</name>
</gene>
<evidence type="ECO:0000256" key="3">
    <source>
        <dbReference type="ARBA" id="ARBA00022475"/>
    </source>
</evidence>
<evidence type="ECO:0000256" key="2">
    <source>
        <dbReference type="ARBA" id="ARBA00022448"/>
    </source>
</evidence>
<evidence type="ECO:0000313" key="10">
    <source>
        <dbReference type="Proteomes" id="UP000029453"/>
    </source>
</evidence>
<dbReference type="EMBL" id="BALG01000025">
    <property type="protein sequence ID" value="GAC41237.1"/>
    <property type="molecule type" value="Genomic_DNA"/>
</dbReference>
<dbReference type="GO" id="GO:0005886">
    <property type="term" value="C:plasma membrane"/>
    <property type="evidence" value="ECO:0007669"/>
    <property type="project" value="UniProtKB-SubCell"/>
</dbReference>
<comment type="caution">
    <text evidence="9">The sequence shown here is derived from an EMBL/GenBank/DDBJ whole genome shotgun (WGS) entry which is preliminary data.</text>
</comment>
<dbReference type="AlphaFoldDB" id="M9L830"/>
<dbReference type="SUPFAM" id="SSF103473">
    <property type="entry name" value="MFS general substrate transporter"/>
    <property type="match status" value="1"/>
</dbReference>
<evidence type="ECO:0000256" key="5">
    <source>
        <dbReference type="ARBA" id="ARBA00022989"/>
    </source>
</evidence>
<keyword evidence="2" id="KW-0813">Transport</keyword>
<protein>
    <submittedName>
        <fullName evidence="9">Permease</fullName>
    </submittedName>
</protein>
<dbReference type="InterPro" id="IPR036259">
    <property type="entry name" value="MFS_trans_sf"/>
</dbReference>
<keyword evidence="3" id="KW-1003">Cell membrane</keyword>
<evidence type="ECO:0000256" key="7">
    <source>
        <dbReference type="SAM" id="Phobius"/>
    </source>
</evidence>
<evidence type="ECO:0000256" key="1">
    <source>
        <dbReference type="ARBA" id="ARBA00004651"/>
    </source>
</evidence>
<accession>M9L830</accession>
<dbReference type="RefSeq" id="WP_006284535.1">
    <property type="nucleotide sequence ID" value="NZ_BALG01000025.1"/>
</dbReference>
<proteinExistence type="predicted"/>
<evidence type="ECO:0000259" key="8">
    <source>
        <dbReference type="PROSITE" id="PS50850"/>
    </source>
</evidence>
<comment type="subcellular location">
    <subcellularLocation>
        <location evidence="1">Cell membrane</location>
        <topology evidence="1">Multi-pass membrane protein</topology>
    </subcellularLocation>
</comment>
<feature type="transmembrane region" description="Helical" evidence="7">
    <location>
        <begin position="93"/>
        <end position="119"/>
    </location>
</feature>
<feature type="transmembrane region" description="Helical" evidence="7">
    <location>
        <begin position="41"/>
        <end position="63"/>
    </location>
</feature>
<keyword evidence="4 7" id="KW-0812">Transmembrane</keyword>
<evidence type="ECO:0000313" key="9">
    <source>
        <dbReference type="EMBL" id="GAC41237.1"/>
    </source>
</evidence>
<feature type="transmembrane region" description="Helical" evidence="7">
    <location>
        <begin position="131"/>
        <end position="148"/>
    </location>
</feature>
<dbReference type="PROSITE" id="PS50850">
    <property type="entry name" value="MFS"/>
    <property type="match status" value="1"/>
</dbReference>
<keyword evidence="6 7" id="KW-0472">Membrane</keyword>
<dbReference type="PANTHER" id="PTHR23513:SF6">
    <property type="entry name" value="MAJOR FACILITATOR SUPERFAMILY ASSOCIATED DOMAIN-CONTAINING PROTEIN"/>
    <property type="match status" value="1"/>
</dbReference>
<dbReference type="GO" id="GO:0022857">
    <property type="term" value="F:transmembrane transporter activity"/>
    <property type="evidence" value="ECO:0007669"/>
    <property type="project" value="InterPro"/>
</dbReference>
<dbReference type="OrthoDB" id="9775268at2"/>
<dbReference type="PANTHER" id="PTHR23513">
    <property type="entry name" value="INTEGRAL MEMBRANE EFFLUX PROTEIN-RELATED"/>
    <property type="match status" value="1"/>
</dbReference>
<keyword evidence="5 7" id="KW-1133">Transmembrane helix</keyword>
<sequence length="205" mass="22309">MYERKGLRMLLLLFLIINVGCAIQPVLPLFVTRVLKKGSEAFAQLELVFGLGLIIGSIGMTVIGRIRNQVLAIVGGLVVGGVLELTIGLQQELWMTLLIAFLFGIVLPVINASSTAIWLESVPNALQGRVFSIRASVAQTGIPIGYLLNGYLSDLYGPSFVFVVGGLLLILISLLALGSDSFRNLNRRSATIEKEYHQQKADLQR</sequence>
<name>M9L830_PAEPP</name>
<dbReference type="Proteomes" id="UP000029453">
    <property type="component" value="Unassembled WGS sequence"/>
</dbReference>
<dbReference type="Gene3D" id="1.20.1250.20">
    <property type="entry name" value="MFS general substrate transporter like domains"/>
    <property type="match status" value="1"/>
</dbReference>
<dbReference type="Pfam" id="PF07690">
    <property type="entry name" value="MFS_1"/>
    <property type="match status" value="1"/>
</dbReference>
<feature type="transmembrane region" description="Helical" evidence="7">
    <location>
        <begin position="160"/>
        <end position="178"/>
    </location>
</feature>
<evidence type="ECO:0000256" key="6">
    <source>
        <dbReference type="ARBA" id="ARBA00023136"/>
    </source>
</evidence>
<feature type="domain" description="Major facilitator superfamily (MFS) profile" evidence="8">
    <location>
        <begin position="1"/>
        <end position="205"/>
    </location>
</feature>
<feature type="transmembrane region" description="Helical" evidence="7">
    <location>
        <begin position="70"/>
        <end position="87"/>
    </location>
</feature>
<keyword evidence="10" id="KW-1185">Reference proteome</keyword>